<evidence type="ECO:0000313" key="1">
    <source>
        <dbReference type="EMBL" id="GMG85571.1"/>
    </source>
</evidence>
<proteinExistence type="predicted"/>
<gene>
    <name evidence="1" type="ORF">LNKW23_47940</name>
</gene>
<dbReference type="InterPro" id="IPR009057">
    <property type="entry name" value="Homeodomain-like_sf"/>
</dbReference>
<comment type="caution">
    <text evidence="1">The sequence shown here is derived from an EMBL/GenBank/DDBJ whole genome shotgun (WGS) entry which is preliminary data.</text>
</comment>
<reference evidence="1 2" key="1">
    <citation type="submission" date="2023-04" db="EMBL/GenBank/DDBJ databases">
        <title>Marinoamorphus aggregata gen. nov., sp. Nov., isolate from tissue of brittle star Ophioplocus japonicus.</title>
        <authorList>
            <person name="Kawano K."/>
            <person name="Sawayama S."/>
            <person name="Nakagawa S."/>
        </authorList>
    </citation>
    <scope>NUCLEOTIDE SEQUENCE [LARGE SCALE GENOMIC DNA]</scope>
    <source>
        <strain evidence="1 2">NKW23</strain>
    </source>
</reference>
<sequence length="72" mass="8043">MSKTRNKFSRDVRTRAVGLVLDQEAEHPSRWSAIQAVAPKISCSAQTLNDWIKKVEVDSGHRGGIPPSCLRR</sequence>
<dbReference type="SUPFAM" id="SSF46689">
    <property type="entry name" value="Homeodomain-like"/>
    <property type="match status" value="1"/>
</dbReference>
<dbReference type="EMBL" id="BSYI01000077">
    <property type="protein sequence ID" value="GMG85571.1"/>
    <property type="molecule type" value="Genomic_DNA"/>
</dbReference>
<dbReference type="InterPro" id="IPR036388">
    <property type="entry name" value="WH-like_DNA-bd_sf"/>
</dbReference>
<dbReference type="Gene3D" id="1.10.10.10">
    <property type="entry name" value="Winged helix-like DNA-binding domain superfamily/Winged helix DNA-binding domain"/>
    <property type="match status" value="1"/>
</dbReference>
<protein>
    <recommendedName>
        <fullName evidence="3">Transposase</fullName>
    </recommendedName>
</protein>
<organism evidence="1 2">
    <name type="scientific">Paralimibaculum aggregatum</name>
    <dbReference type="NCBI Taxonomy" id="3036245"/>
    <lineage>
        <taxon>Bacteria</taxon>
        <taxon>Pseudomonadati</taxon>
        <taxon>Pseudomonadota</taxon>
        <taxon>Alphaproteobacteria</taxon>
        <taxon>Rhodobacterales</taxon>
        <taxon>Paracoccaceae</taxon>
        <taxon>Paralimibaculum</taxon>
    </lineage>
</organism>
<name>A0ABQ6LU12_9RHOB</name>
<evidence type="ECO:0008006" key="3">
    <source>
        <dbReference type="Google" id="ProtNLM"/>
    </source>
</evidence>
<keyword evidence="2" id="KW-1185">Reference proteome</keyword>
<dbReference type="Proteomes" id="UP001239909">
    <property type="component" value="Unassembled WGS sequence"/>
</dbReference>
<accession>A0ABQ6LU12</accession>
<evidence type="ECO:0000313" key="2">
    <source>
        <dbReference type="Proteomes" id="UP001239909"/>
    </source>
</evidence>